<evidence type="ECO:0008006" key="3">
    <source>
        <dbReference type="Google" id="ProtNLM"/>
    </source>
</evidence>
<dbReference type="InterPro" id="IPR036249">
    <property type="entry name" value="Thioredoxin-like_sf"/>
</dbReference>
<reference evidence="1 2" key="1">
    <citation type="submission" date="2024-10" db="EMBL/GenBank/DDBJ databases">
        <title>The Natural Products Discovery Center: Release of the First 8490 Sequenced Strains for Exploring Actinobacteria Biosynthetic Diversity.</title>
        <authorList>
            <person name="Kalkreuter E."/>
            <person name="Kautsar S.A."/>
            <person name="Yang D."/>
            <person name="Bader C.D."/>
            <person name="Teijaro C.N."/>
            <person name="Fluegel L."/>
            <person name="Davis C.M."/>
            <person name="Simpson J.R."/>
            <person name="Lauterbach L."/>
            <person name="Steele A.D."/>
            <person name="Gui C."/>
            <person name="Meng S."/>
            <person name="Li G."/>
            <person name="Viehrig K."/>
            <person name="Ye F."/>
            <person name="Su P."/>
            <person name="Kiefer A.F."/>
            <person name="Nichols A."/>
            <person name="Cepeda A.J."/>
            <person name="Yan W."/>
            <person name="Fan B."/>
            <person name="Jiang Y."/>
            <person name="Adhikari A."/>
            <person name="Zheng C.-J."/>
            <person name="Schuster L."/>
            <person name="Cowan T.M."/>
            <person name="Smanski M.J."/>
            <person name="Chevrette M.G."/>
            <person name="De Carvalho L.P.S."/>
            <person name="Shen B."/>
        </authorList>
    </citation>
    <scope>NUCLEOTIDE SEQUENCE [LARGE SCALE GENOMIC DNA]</scope>
    <source>
        <strain evidence="1 2">NPDC005497</strain>
    </source>
</reference>
<dbReference type="Proteomes" id="UP001601422">
    <property type="component" value="Unassembled WGS sequence"/>
</dbReference>
<keyword evidence="2" id="KW-1185">Reference proteome</keyword>
<evidence type="ECO:0000313" key="2">
    <source>
        <dbReference type="Proteomes" id="UP001601422"/>
    </source>
</evidence>
<accession>A0ABW6N1M1</accession>
<dbReference type="EMBL" id="JBIAJP010000007">
    <property type="protein sequence ID" value="MFF0006628.1"/>
    <property type="molecule type" value="Genomic_DNA"/>
</dbReference>
<protein>
    <recommendedName>
        <fullName evidence="3">Thioredoxin domain-containing protein</fullName>
    </recommendedName>
</protein>
<sequence>MTVLISVALLVLTVAVALLFAMMGELSSRVPDPGEEQSVVPLRDATLGVAPADWPDALGAHMDRGRRVLLVLSPVCATCSKVGEELSHLATEELGDQYRLIVSSGSAEAGAEFVSRHALQKIPHYVDEGGTWTVGSLGVNSSPSALVFEEGVLTDAYTFGTFRAIQQKLQTVMTGELK</sequence>
<proteinExistence type="predicted"/>
<dbReference type="SUPFAM" id="SSF52833">
    <property type="entry name" value="Thioredoxin-like"/>
    <property type="match status" value="1"/>
</dbReference>
<organism evidence="1 2">
    <name type="scientific">Streptomyces tibetensis</name>
    <dbReference type="NCBI Taxonomy" id="2382123"/>
    <lineage>
        <taxon>Bacteria</taxon>
        <taxon>Bacillati</taxon>
        <taxon>Actinomycetota</taxon>
        <taxon>Actinomycetes</taxon>
        <taxon>Kitasatosporales</taxon>
        <taxon>Streptomycetaceae</taxon>
        <taxon>Streptomyces</taxon>
    </lineage>
</organism>
<comment type="caution">
    <text evidence="1">The sequence shown here is derived from an EMBL/GenBank/DDBJ whole genome shotgun (WGS) entry which is preliminary data.</text>
</comment>
<name>A0ABW6N1M1_9ACTN</name>
<gene>
    <name evidence="1" type="ORF">ACFYQT_24705</name>
</gene>
<dbReference type="RefSeq" id="WP_361952893.1">
    <property type="nucleotide sequence ID" value="NZ_JBEXVS010000077.1"/>
</dbReference>
<evidence type="ECO:0000313" key="1">
    <source>
        <dbReference type="EMBL" id="MFF0006628.1"/>
    </source>
</evidence>